<keyword evidence="1" id="KW-0732">Signal</keyword>
<dbReference type="PROSITE" id="PS51257">
    <property type="entry name" value="PROKAR_LIPOPROTEIN"/>
    <property type="match status" value="1"/>
</dbReference>
<dbReference type="GO" id="GO:0016301">
    <property type="term" value="F:kinase activity"/>
    <property type="evidence" value="ECO:0007669"/>
    <property type="project" value="UniProtKB-KW"/>
</dbReference>
<keyword evidence="3" id="KW-1185">Reference proteome</keyword>
<keyword evidence="2" id="KW-0808">Transferase</keyword>
<organism evidence="2 3">
    <name type="scientific">Actinobacillus succinogenes (strain ATCC 55618 / DSM 22257 / CCUG 43843 / 130Z)</name>
    <dbReference type="NCBI Taxonomy" id="339671"/>
    <lineage>
        <taxon>Bacteria</taxon>
        <taxon>Pseudomonadati</taxon>
        <taxon>Pseudomonadota</taxon>
        <taxon>Gammaproteobacteria</taxon>
        <taxon>Pasteurellales</taxon>
        <taxon>Pasteurellaceae</taxon>
        <taxon>Actinobacillus</taxon>
    </lineage>
</organism>
<dbReference type="EMBL" id="CP000746">
    <property type="protein sequence ID" value="ABR75420.1"/>
    <property type="molecule type" value="Genomic_DNA"/>
</dbReference>
<sequence>MKNLLIPLLSAIAFAACAQETAAPPQVEILYQDFQSPTAIVSNEHAVYVSDWSADHIVRIAADGSRRILPVKIAAPAGLALAKDGTLYAASYSGDYILRIEADGRSERIAEGLATPTGIAFARSGELLIANQAAGEIVALNIETGKRRIAASGLSLPVGVTEAADGSLVASQYGGRVTRITTDGQPHEIGRSFTRPGVGIINDGTQAVLVADNGAGLVRRVSLDGKESRPVTPKLQGSLVALGRGLHGETLAGAWGSGTIYRLRQTESR</sequence>
<dbReference type="OrthoDB" id="9792285at2"/>
<dbReference type="InterPro" id="IPR011042">
    <property type="entry name" value="6-blade_b-propeller_TolB-like"/>
</dbReference>
<dbReference type="eggNOG" id="COG3391">
    <property type="taxonomic scope" value="Bacteria"/>
</dbReference>
<evidence type="ECO:0000313" key="2">
    <source>
        <dbReference type="EMBL" id="ABR75420.1"/>
    </source>
</evidence>
<dbReference type="RefSeq" id="WP_012073796.1">
    <property type="nucleotide sequence ID" value="NC_009655.1"/>
</dbReference>
<dbReference type="Gene3D" id="2.120.10.30">
    <property type="entry name" value="TolB, C-terminal domain"/>
    <property type="match status" value="1"/>
</dbReference>
<gene>
    <name evidence="2" type="ordered locus">Asuc_2074</name>
</gene>
<feature type="chain" id="PRO_5002701975" evidence="1">
    <location>
        <begin position="19"/>
        <end position="269"/>
    </location>
</feature>
<accession>A6VR23</accession>
<dbReference type="STRING" id="339671.Asuc_2074"/>
<dbReference type="HOGENOM" id="CLU_080392_0_0_6"/>
<dbReference type="Proteomes" id="UP000001114">
    <property type="component" value="Chromosome"/>
</dbReference>
<dbReference type="AlphaFoldDB" id="A6VR23"/>
<reference evidence="3" key="1">
    <citation type="journal article" date="2010" name="BMC Genomics">
        <title>A genomic perspective on the potential of Actinobacillus succinogenes for industrial succinate production.</title>
        <authorList>
            <person name="McKinlay J.B."/>
            <person name="Laivenieks M."/>
            <person name="Schindler B.D."/>
            <person name="McKinlay A.A."/>
            <person name="Siddaramappa S."/>
            <person name="Challacombe J.F."/>
            <person name="Lowry S.R."/>
            <person name="Clum A."/>
            <person name="Lapidus A.L."/>
            <person name="Burkhart K.B."/>
            <person name="Harkins V."/>
            <person name="Vieille C."/>
        </authorList>
    </citation>
    <scope>NUCLEOTIDE SEQUENCE [LARGE SCALE GENOMIC DNA]</scope>
    <source>
        <strain evidence="3">ATCC 55618 / DSM 22257 / CCUG 43843 / 130Z</strain>
    </source>
</reference>
<evidence type="ECO:0000256" key="1">
    <source>
        <dbReference type="SAM" id="SignalP"/>
    </source>
</evidence>
<name>A6VR23_ACTSZ</name>
<keyword evidence="2" id="KW-0418">Kinase</keyword>
<proteinExistence type="predicted"/>
<dbReference type="SUPFAM" id="SSF63829">
    <property type="entry name" value="Calcium-dependent phosphotriesterase"/>
    <property type="match status" value="1"/>
</dbReference>
<feature type="signal peptide" evidence="1">
    <location>
        <begin position="1"/>
        <end position="18"/>
    </location>
</feature>
<dbReference type="KEGG" id="asu:Asuc_2074"/>
<evidence type="ECO:0000313" key="3">
    <source>
        <dbReference type="Proteomes" id="UP000001114"/>
    </source>
</evidence>
<protein>
    <submittedName>
        <fullName evidence="2">Serine/threonine-protein kinase</fullName>
    </submittedName>
</protein>